<dbReference type="Gene3D" id="3.40.50.720">
    <property type="entry name" value="NAD(P)-binding Rossmann-like Domain"/>
    <property type="match status" value="1"/>
</dbReference>
<dbReference type="InterPro" id="IPR002347">
    <property type="entry name" value="SDR_fam"/>
</dbReference>
<sequence>MDGLLLVMTVLSAVGSATVVYAVVALLKTIYHYGVYKFSFRSYGGEWAVVTGASGGIGAEFCRRLAARGVNIILLARSVDKMKQLAQECESKYSVETVVHGFDFGAAEEEQWATLKQVVMSKSATILINNVGISFEMPTDFIDVDEQLIERMMLVNIRSTNRMTKMVLPHMVSSKKGIIMCLSSGGGAVTPAPMLSPYAGTKAYNDAFAVSLNGELRPHGVHVHSLTPFFVEGSMAKMRRSFTVPTAERFVENALSQVASSPRLNPYWVHYMMGTAVRALPLQQQTERVATLHSSIRKRALRKQERLAKRT</sequence>
<dbReference type="PRINTS" id="PR00081">
    <property type="entry name" value="GDHRDH"/>
</dbReference>
<dbReference type="EMBL" id="NBIV01000002">
    <property type="protein sequence ID" value="PXF49729.1"/>
    <property type="molecule type" value="Genomic_DNA"/>
</dbReference>
<evidence type="ECO:0000256" key="2">
    <source>
        <dbReference type="ARBA" id="ARBA00023002"/>
    </source>
</evidence>
<dbReference type="GO" id="GO:0016491">
    <property type="term" value="F:oxidoreductase activity"/>
    <property type="evidence" value="ECO:0007669"/>
    <property type="project" value="UniProtKB-KW"/>
</dbReference>
<dbReference type="GO" id="GO:0005783">
    <property type="term" value="C:endoplasmic reticulum"/>
    <property type="evidence" value="ECO:0007669"/>
    <property type="project" value="TreeGrafter"/>
</dbReference>
<keyword evidence="1" id="KW-0521">NADP</keyword>
<dbReference type="Pfam" id="PF00106">
    <property type="entry name" value="adh_short"/>
    <property type="match status" value="1"/>
</dbReference>
<dbReference type="GO" id="GO:0030497">
    <property type="term" value="P:fatty acid elongation"/>
    <property type="evidence" value="ECO:0007669"/>
    <property type="project" value="TreeGrafter"/>
</dbReference>
<dbReference type="STRING" id="448386.A0A2V3J5P6"/>
<dbReference type="AlphaFoldDB" id="A0A2V3J5P6"/>
<reference evidence="3 4" key="1">
    <citation type="journal article" date="2018" name="Mol. Biol. Evol.">
        <title>Analysis of the draft genome of the red seaweed Gracilariopsis chorda provides insights into genome size evolution in Rhodophyta.</title>
        <authorList>
            <person name="Lee J."/>
            <person name="Yang E.C."/>
            <person name="Graf L."/>
            <person name="Yang J.H."/>
            <person name="Qiu H."/>
            <person name="Zel Zion U."/>
            <person name="Chan C.X."/>
            <person name="Stephens T.G."/>
            <person name="Weber A.P.M."/>
            <person name="Boo G.H."/>
            <person name="Boo S.M."/>
            <person name="Kim K.M."/>
            <person name="Shin Y."/>
            <person name="Jung M."/>
            <person name="Lee S.J."/>
            <person name="Yim H.S."/>
            <person name="Lee J.H."/>
            <person name="Bhattacharya D."/>
            <person name="Yoon H.S."/>
        </authorList>
    </citation>
    <scope>NUCLEOTIDE SEQUENCE [LARGE SCALE GENOMIC DNA]</scope>
    <source>
        <strain evidence="3 4">SKKU-2015</strain>
        <tissue evidence="3">Whole body</tissue>
    </source>
</reference>
<organism evidence="3 4">
    <name type="scientific">Gracilariopsis chorda</name>
    <dbReference type="NCBI Taxonomy" id="448386"/>
    <lineage>
        <taxon>Eukaryota</taxon>
        <taxon>Rhodophyta</taxon>
        <taxon>Florideophyceae</taxon>
        <taxon>Rhodymeniophycidae</taxon>
        <taxon>Gracilariales</taxon>
        <taxon>Gracilariaceae</taxon>
        <taxon>Gracilariopsis</taxon>
    </lineage>
</organism>
<proteinExistence type="predicted"/>
<dbReference type="SUPFAM" id="SSF51735">
    <property type="entry name" value="NAD(P)-binding Rossmann-fold domains"/>
    <property type="match status" value="1"/>
</dbReference>
<dbReference type="PIRSF" id="PIRSF000126">
    <property type="entry name" value="11-beta-HSD1"/>
    <property type="match status" value="1"/>
</dbReference>
<evidence type="ECO:0000313" key="4">
    <source>
        <dbReference type="Proteomes" id="UP000247409"/>
    </source>
</evidence>
<name>A0A2V3J5P6_9FLOR</name>
<dbReference type="PANTHER" id="PTHR43086">
    <property type="entry name" value="VERY-LONG-CHAIN 3-OXOOACYL-COA REDUCTASE"/>
    <property type="match status" value="1"/>
</dbReference>
<dbReference type="OrthoDB" id="3185at2759"/>
<protein>
    <submittedName>
        <fullName evidence="3">Very-long-chain 3-oxoacyl-CoA reductase</fullName>
    </submittedName>
</protein>
<dbReference type="Proteomes" id="UP000247409">
    <property type="component" value="Unassembled WGS sequence"/>
</dbReference>
<dbReference type="InterPro" id="IPR036291">
    <property type="entry name" value="NAD(P)-bd_dom_sf"/>
</dbReference>
<evidence type="ECO:0000256" key="1">
    <source>
        <dbReference type="ARBA" id="ARBA00022857"/>
    </source>
</evidence>
<keyword evidence="4" id="KW-1185">Reference proteome</keyword>
<gene>
    <name evidence="3" type="ORF">BWQ96_00381</name>
</gene>
<evidence type="ECO:0000313" key="3">
    <source>
        <dbReference type="EMBL" id="PXF49729.1"/>
    </source>
</evidence>
<dbReference type="CDD" id="cd05356">
    <property type="entry name" value="17beta-HSD1_like_SDR_c"/>
    <property type="match status" value="1"/>
</dbReference>
<accession>A0A2V3J5P6</accession>
<dbReference type="PANTHER" id="PTHR43086:SF2">
    <property type="entry name" value="HYDROXYSTEROID DEHYDROGENASE-LIKE PROTEIN 1"/>
    <property type="match status" value="1"/>
</dbReference>
<comment type="caution">
    <text evidence="3">The sequence shown here is derived from an EMBL/GenBank/DDBJ whole genome shotgun (WGS) entry which is preliminary data.</text>
</comment>
<keyword evidence="2" id="KW-0560">Oxidoreductase</keyword>